<proteinExistence type="predicted"/>
<evidence type="ECO:0000313" key="2">
    <source>
        <dbReference type="Proteomes" id="UP000693981"/>
    </source>
</evidence>
<reference evidence="1" key="1">
    <citation type="submission" date="2021-02" db="EMBL/GenBank/DDBJ databases">
        <authorList>
            <person name="Palmer J.M."/>
        </authorList>
    </citation>
    <scope>NUCLEOTIDE SEQUENCE</scope>
    <source>
        <strain evidence="1">SCRP23</strain>
    </source>
</reference>
<dbReference type="OrthoDB" id="129607at2759"/>
<dbReference type="EMBL" id="JAGDFL010000031">
    <property type="protein sequence ID" value="KAG7400389.1"/>
    <property type="molecule type" value="Genomic_DNA"/>
</dbReference>
<dbReference type="AlphaFoldDB" id="A0A8T1X9H1"/>
<evidence type="ECO:0000313" key="1">
    <source>
        <dbReference type="EMBL" id="KAG7400389.1"/>
    </source>
</evidence>
<dbReference type="Proteomes" id="UP000693981">
    <property type="component" value="Unassembled WGS sequence"/>
</dbReference>
<gene>
    <name evidence="1" type="ORF">PHYBOEH_005977</name>
</gene>
<name>A0A8T1X9H1_9STRA</name>
<comment type="caution">
    <text evidence="1">The sequence shown here is derived from an EMBL/GenBank/DDBJ whole genome shotgun (WGS) entry which is preliminary data.</text>
</comment>
<accession>A0A8T1X9H1</accession>
<protein>
    <submittedName>
        <fullName evidence="1">Uncharacterized protein</fullName>
    </submittedName>
</protein>
<keyword evidence="2" id="KW-1185">Reference proteome</keyword>
<sequence length="153" mass="17036">MVAARSEGVKQLEELISTKVGACCGALTARTRQVKSQLKTKETECTAHQTVEMVHQLTEKSTNDMKANIERTLELGFKLARDQLKHEMASIATSMSEEPMLENVKELMLDETARAEHHIGVQGQRESATAQSEINLATQRQADATPILRDQFQ</sequence>
<organism evidence="1 2">
    <name type="scientific">Phytophthora boehmeriae</name>
    <dbReference type="NCBI Taxonomy" id="109152"/>
    <lineage>
        <taxon>Eukaryota</taxon>
        <taxon>Sar</taxon>
        <taxon>Stramenopiles</taxon>
        <taxon>Oomycota</taxon>
        <taxon>Peronosporomycetes</taxon>
        <taxon>Peronosporales</taxon>
        <taxon>Peronosporaceae</taxon>
        <taxon>Phytophthora</taxon>
    </lineage>
</organism>